<keyword evidence="4" id="KW-0119">Carbohydrate metabolism</keyword>
<dbReference type="GO" id="GO:0006071">
    <property type="term" value="P:glycerol metabolic process"/>
    <property type="evidence" value="ECO:0007669"/>
    <property type="project" value="InterPro"/>
</dbReference>
<dbReference type="Proteomes" id="UP000827092">
    <property type="component" value="Unassembled WGS sequence"/>
</dbReference>
<reference evidence="6 7" key="1">
    <citation type="journal article" date="2022" name="Nat. Ecol. Evol.">
        <title>A masculinizing supergene underlies an exaggerated male reproductive morph in a spider.</title>
        <authorList>
            <person name="Hendrickx F."/>
            <person name="De Corte Z."/>
            <person name="Sonet G."/>
            <person name="Van Belleghem S.M."/>
            <person name="Kostlbacher S."/>
            <person name="Vangestel C."/>
        </authorList>
    </citation>
    <scope>NUCLEOTIDE SEQUENCE [LARGE SCALE GENOMIC DNA]</scope>
    <source>
        <strain evidence="6">W744_W776</strain>
    </source>
</reference>
<sequence length="537" mass="58714">MEDLAYKLVKVTEAAALAAYKLAGFGDEKRADQVAVDAMRTVLNSMEINGTIVIGEGERDEAPMLYIGEKVGTGNGPEIDIAVDPLEGTTICAHYKSGAMSVLAATKKGNFLHAPDVYMEKIAVGKNLPEGVVSLKNSIEKNLDNLAKAKKCKVNDLVVTVLKRERHDELILKIRKLGAKVKLIDDGDVAAVVSLVNGNHDMYIGIGGAPEGVLAAAALSSIGGQMEGRLIFDTDQLRERAKILNIDDPEKIYTIKDMARGESVFIATGVTSGELVDGVDNVCSTSSLIILPNKLIKLQVIMEIGISKKCDAQDKKKFTERLNIYLDRISKGEHDAKELLNGDFPGAFFNGPHTGENRNIHQNLNIQIKPGQTLEISSLFNKKSELEREKIYNEKGKRIVTIEKNEKQQRNYSFTKFAICDIEISWGAKDESGKDLNCTVVLNINSGKISIGKSTINGKDVESKEILELVKQNEAVLIKGKALREVLAEHFIKQTPCEEKENIQPHENIIVPDSGAPSSAIDEEITVEHSSGKQQGR</sequence>
<dbReference type="PANTHER" id="PTHR30447:SF0">
    <property type="entry name" value="FRUCTOSE-1,6-BISPHOSPHATASE 1 CLASS 2-RELATED"/>
    <property type="match status" value="1"/>
</dbReference>
<dbReference type="SUPFAM" id="SSF56655">
    <property type="entry name" value="Carbohydrate phosphatase"/>
    <property type="match status" value="1"/>
</dbReference>
<accession>A0AAV6TGK7</accession>
<dbReference type="GO" id="GO:0042132">
    <property type="term" value="F:fructose 1,6-bisphosphate 1-phosphatase activity"/>
    <property type="evidence" value="ECO:0007669"/>
    <property type="project" value="InterPro"/>
</dbReference>
<keyword evidence="2" id="KW-0378">Hydrolase</keyword>
<evidence type="ECO:0000313" key="6">
    <source>
        <dbReference type="EMBL" id="KAG8170970.1"/>
    </source>
</evidence>
<name>A0AAV6TGK7_9ARAC</name>
<dbReference type="InterPro" id="IPR004464">
    <property type="entry name" value="FBPase_class-2/SBPase"/>
</dbReference>
<dbReference type="GO" id="GO:0006094">
    <property type="term" value="P:gluconeogenesis"/>
    <property type="evidence" value="ECO:0007669"/>
    <property type="project" value="InterPro"/>
</dbReference>
<evidence type="ECO:0000313" key="7">
    <source>
        <dbReference type="Proteomes" id="UP000827092"/>
    </source>
</evidence>
<dbReference type="Gene3D" id="3.40.190.90">
    <property type="match status" value="1"/>
</dbReference>
<keyword evidence="7" id="KW-1185">Reference proteome</keyword>
<comment type="caution">
    <text evidence="6">The sequence shown here is derived from an EMBL/GenBank/DDBJ whole genome shotgun (WGS) entry which is preliminary data.</text>
</comment>
<keyword evidence="1" id="KW-0479">Metal-binding</keyword>
<evidence type="ECO:0000256" key="3">
    <source>
        <dbReference type="ARBA" id="ARBA00023211"/>
    </source>
</evidence>
<proteinExistence type="predicted"/>
<dbReference type="GO" id="GO:0005829">
    <property type="term" value="C:cytosol"/>
    <property type="evidence" value="ECO:0007669"/>
    <property type="project" value="TreeGrafter"/>
</dbReference>
<organism evidence="6 7">
    <name type="scientific">Oedothorax gibbosus</name>
    <dbReference type="NCBI Taxonomy" id="931172"/>
    <lineage>
        <taxon>Eukaryota</taxon>
        <taxon>Metazoa</taxon>
        <taxon>Ecdysozoa</taxon>
        <taxon>Arthropoda</taxon>
        <taxon>Chelicerata</taxon>
        <taxon>Arachnida</taxon>
        <taxon>Araneae</taxon>
        <taxon>Araneomorphae</taxon>
        <taxon>Entelegynae</taxon>
        <taxon>Araneoidea</taxon>
        <taxon>Linyphiidae</taxon>
        <taxon>Erigoninae</taxon>
        <taxon>Oedothorax</taxon>
    </lineage>
</organism>
<dbReference type="Pfam" id="PF03320">
    <property type="entry name" value="FBPase_glpX"/>
    <property type="match status" value="1"/>
</dbReference>
<feature type="region of interest" description="Disordered" evidence="5">
    <location>
        <begin position="510"/>
        <end position="537"/>
    </location>
</feature>
<evidence type="ECO:0000256" key="5">
    <source>
        <dbReference type="SAM" id="MobiDB-lite"/>
    </source>
</evidence>
<evidence type="ECO:0008006" key="8">
    <source>
        <dbReference type="Google" id="ProtNLM"/>
    </source>
</evidence>
<evidence type="ECO:0000256" key="4">
    <source>
        <dbReference type="ARBA" id="ARBA00023277"/>
    </source>
</evidence>
<dbReference type="PANTHER" id="PTHR30447">
    <property type="entry name" value="FRUCTOSE-1,6-BISPHOSPHATASE CLASS 2"/>
    <property type="match status" value="1"/>
</dbReference>
<keyword evidence="3" id="KW-0464">Manganese</keyword>
<dbReference type="AlphaFoldDB" id="A0AAV6TGK7"/>
<dbReference type="EMBL" id="JAFNEN010004625">
    <property type="protein sequence ID" value="KAG8170970.1"/>
    <property type="molecule type" value="Genomic_DNA"/>
</dbReference>
<dbReference type="GO" id="GO:0030388">
    <property type="term" value="P:fructose 1,6-bisphosphate metabolic process"/>
    <property type="evidence" value="ECO:0007669"/>
    <property type="project" value="TreeGrafter"/>
</dbReference>
<dbReference type="GO" id="GO:0046872">
    <property type="term" value="F:metal ion binding"/>
    <property type="evidence" value="ECO:0007669"/>
    <property type="project" value="UniProtKB-KW"/>
</dbReference>
<dbReference type="Gene3D" id="3.30.540.10">
    <property type="entry name" value="Fructose-1,6-Bisphosphatase, subunit A, domain 1"/>
    <property type="match status" value="1"/>
</dbReference>
<dbReference type="NCBIfam" id="TIGR00330">
    <property type="entry name" value="glpX"/>
    <property type="match status" value="1"/>
</dbReference>
<protein>
    <recommendedName>
        <fullName evidence="8">Fructose-bisphosphatase</fullName>
    </recommendedName>
</protein>
<evidence type="ECO:0000256" key="1">
    <source>
        <dbReference type="ARBA" id="ARBA00022723"/>
    </source>
</evidence>
<gene>
    <name evidence="6" type="ORF">JTE90_028191</name>
</gene>
<evidence type="ECO:0000256" key="2">
    <source>
        <dbReference type="ARBA" id="ARBA00022801"/>
    </source>
</evidence>
<dbReference type="CDD" id="cd01516">
    <property type="entry name" value="FBPase_glpX"/>
    <property type="match status" value="1"/>
</dbReference>